<evidence type="ECO:0000256" key="3">
    <source>
        <dbReference type="ARBA" id="ARBA00020628"/>
    </source>
</evidence>
<dbReference type="GO" id="GO:0016592">
    <property type="term" value="C:mediator complex"/>
    <property type="evidence" value="ECO:0007669"/>
    <property type="project" value="InterPro"/>
</dbReference>
<dbReference type="STRING" id="86630.A0A367KFQ8"/>
<keyword evidence="7" id="KW-0539">Nucleus</keyword>
<keyword evidence="5" id="KW-0010">Activator</keyword>
<comment type="subcellular location">
    <subcellularLocation>
        <location evidence="1">Nucleus</location>
    </subcellularLocation>
</comment>
<comment type="similarity">
    <text evidence="2">Belongs to the Mediator complex subunit 5 family.</text>
</comment>
<evidence type="ECO:0000313" key="10">
    <source>
        <dbReference type="Proteomes" id="UP000252139"/>
    </source>
</evidence>
<evidence type="ECO:0000313" key="9">
    <source>
        <dbReference type="EMBL" id="RCI00981.1"/>
    </source>
</evidence>
<evidence type="ECO:0000256" key="1">
    <source>
        <dbReference type="ARBA" id="ARBA00004123"/>
    </source>
</evidence>
<dbReference type="AlphaFoldDB" id="A0A367KFQ8"/>
<keyword evidence="6" id="KW-0804">Transcription</keyword>
<dbReference type="PANTHER" id="PTHR35784">
    <property type="entry name" value="MEDIATOR OF RNA POLYMERASE II TRANSCRIPTION SUBUNIT 5"/>
    <property type="match status" value="1"/>
</dbReference>
<evidence type="ECO:0000256" key="5">
    <source>
        <dbReference type="ARBA" id="ARBA00023159"/>
    </source>
</evidence>
<dbReference type="GO" id="GO:0003712">
    <property type="term" value="F:transcription coregulator activity"/>
    <property type="evidence" value="ECO:0007669"/>
    <property type="project" value="InterPro"/>
</dbReference>
<keyword evidence="10" id="KW-1185">Reference proteome</keyword>
<dbReference type="OrthoDB" id="5549158at2759"/>
<evidence type="ECO:0000256" key="8">
    <source>
        <dbReference type="ARBA" id="ARBA00031256"/>
    </source>
</evidence>
<proteinExistence type="inferred from homology"/>
<organism evidence="9 10">
    <name type="scientific">Rhizopus azygosporus</name>
    <name type="common">Rhizopus microsporus var. azygosporus</name>
    <dbReference type="NCBI Taxonomy" id="86630"/>
    <lineage>
        <taxon>Eukaryota</taxon>
        <taxon>Fungi</taxon>
        <taxon>Fungi incertae sedis</taxon>
        <taxon>Mucoromycota</taxon>
        <taxon>Mucoromycotina</taxon>
        <taxon>Mucoromycetes</taxon>
        <taxon>Mucorales</taxon>
        <taxon>Mucorineae</taxon>
        <taxon>Rhizopodaceae</taxon>
        <taxon>Rhizopus</taxon>
    </lineage>
</organism>
<evidence type="ECO:0000256" key="6">
    <source>
        <dbReference type="ARBA" id="ARBA00023163"/>
    </source>
</evidence>
<protein>
    <recommendedName>
        <fullName evidence="3">Mediator of RNA polymerase II transcription subunit 5</fullName>
    </recommendedName>
    <alternativeName>
        <fullName evidence="8">Mediator complex subunit 5</fullName>
    </alternativeName>
</protein>
<dbReference type="EMBL" id="PJQL01000030">
    <property type="protein sequence ID" value="RCI00981.1"/>
    <property type="molecule type" value="Genomic_DNA"/>
</dbReference>
<dbReference type="Proteomes" id="UP000252139">
    <property type="component" value="Unassembled WGS sequence"/>
</dbReference>
<sequence>MSSTKQLEVVLRYAYLHGFSCEQWSIPTKECLNDTNTENELCELLLSSIFSLTKVSDPLLESYLTFATTGNNTLDSNNVKTSFISLETFISQLVQFGPSTVSKSPTQWSYILKLLLVLLSTAIDTDTVVSSLQQGKHHPWVDLLNDLLDLLSCVVAVGLYPDQYCPSASPAHSPITLTSAISFHNTQNGFDSQVSLQSQRSVSGYDFDATLDLDNTQRMDEDVKEVKSVAESVIEERKKGKRLVEADNAALAAQIMIYLVEKKGAKRIFEVRNNQRRQHELDHGNKTSAYDIQGLIKKLAFFLLVEPWLSCQNRLIPSDQFIRNNAVATVMQNVHVQKLLALVQRLTDSESERRMAVHMKYHELEDEGTARAMPSAGIMGFLYHMVQIRPSLENDFVVDQLLKLQTVKGSFDESFYLELWFTALTGLREAMLNTSCQGPPVEEKNKEDVEKGCNIVVATNRLLWKSLVLVKLPAIISKLQERKKLSSSRGIRKSLKESNKMNPIESSLRELKAFTGLLNACSQPACCFEYYAPDSMSSTLVDKITFGGEDEEEDDIMKMINDMSYSTDLNSSAVVKAIRTLSNQDVYTNIVHVCKRLGFVRPKVAAELLKSNEDMMEIDESIEAKASPSAIVDQNIDQRMEILRTNLTFVELTELLHIGLVSPLHLQRIIDFIIQLLQEKTIEDDFYSVSKICDTLIESPCSVDLILQLYTPSDLLGPLERFCNHWTSDQSINDIDMDEQTSNRRGSKEELEGIRLLYNKFGKIWNLVVSVVKRFKVHRDLNKVFKESDGFAYQFFSRGPLIYGQDIQDDRIERLINNWLSTLAGRGDDLDNLLQTTKPQDLLLMAPTIIHRCILLYAQGQIQNDTLMGMVSYFQKSFLDFTQMSILTTLCDELLNGESKIALACLRLFITSSIPLSRQTNLHPILGSLESLLEYKRQETPFLRKEQLEENEILIKEVSELVNYILKNFKIEKPAAEDQFHTETVTTAVTPDMLFEKAQMMFRYIVKSGRSMFMSDVDANTNSLWDNKPTTADQHVVSHYLDMVLFETALEIGGSHWFVTMIVSEVLEAGKSGGAVRAAELGSCLLSTPLMYSTNKHNSSIHLLRCLLQDVLPASLENCAQQNMSFFQGQTLGVFTSDCLVLMQDKNSDVATKLGQSFFETLVIDGHHSRKRSQQEQDGSRFADWTQTVTQSAVWRGFIKGLMSNPMIEEIWPDAFI</sequence>
<evidence type="ECO:0000256" key="4">
    <source>
        <dbReference type="ARBA" id="ARBA00023015"/>
    </source>
</evidence>
<evidence type="ECO:0000256" key="2">
    <source>
        <dbReference type="ARBA" id="ARBA00008782"/>
    </source>
</evidence>
<accession>A0A367KFQ8</accession>
<reference evidence="9 10" key="1">
    <citation type="journal article" date="2018" name="G3 (Bethesda)">
        <title>Phylogenetic and Phylogenomic Definition of Rhizopus Species.</title>
        <authorList>
            <person name="Gryganskyi A.P."/>
            <person name="Golan J."/>
            <person name="Dolatabadi S."/>
            <person name="Mondo S."/>
            <person name="Robb S."/>
            <person name="Idnurm A."/>
            <person name="Muszewska A."/>
            <person name="Steczkiewicz K."/>
            <person name="Masonjones S."/>
            <person name="Liao H.L."/>
            <person name="Gajdeczka M.T."/>
            <person name="Anike F."/>
            <person name="Vuek A."/>
            <person name="Anishchenko I.M."/>
            <person name="Voigt K."/>
            <person name="de Hoog G.S."/>
            <person name="Smith M.E."/>
            <person name="Heitman J."/>
            <person name="Vilgalys R."/>
            <person name="Stajich J.E."/>
        </authorList>
    </citation>
    <scope>NUCLEOTIDE SEQUENCE [LARGE SCALE GENOMIC DNA]</scope>
    <source>
        <strain evidence="9 10">CBS 357.93</strain>
    </source>
</reference>
<dbReference type="PANTHER" id="PTHR35784:SF1">
    <property type="entry name" value="MEDIATOR OF RNA POLYMERASE II TRANSCRIPTION SUBUNIT 5"/>
    <property type="match status" value="1"/>
</dbReference>
<keyword evidence="4" id="KW-0805">Transcription regulation</keyword>
<comment type="caution">
    <text evidence="9">The sequence shown here is derived from an EMBL/GenBank/DDBJ whole genome shotgun (WGS) entry which is preliminary data.</text>
</comment>
<gene>
    <name evidence="9" type="primary">NUT1_2</name>
    <name evidence="9" type="ORF">CU097_008532</name>
</gene>
<dbReference type="InterPro" id="IPR014801">
    <property type="entry name" value="Mediator_Med5_fun"/>
</dbReference>
<name>A0A367KFQ8_RHIAZ</name>
<evidence type="ECO:0000256" key="7">
    <source>
        <dbReference type="ARBA" id="ARBA00023242"/>
    </source>
</evidence>
<dbReference type="GO" id="GO:0006357">
    <property type="term" value="P:regulation of transcription by RNA polymerase II"/>
    <property type="evidence" value="ECO:0007669"/>
    <property type="project" value="InterPro"/>
</dbReference>